<name>A0ABW2Y398_9BIFI</name>
<sequence length="349" mass="40424">MELFRGYFVNAFIWNSFSLHQQNLQRISAIASAHPTWPVCMTSAAELYGVNLPRKLHAHVHFACDSKTSSARRKTSPVRFHYIKGSRSRRRTRNKYFHSLRNSSYVSINNKIGYLRGLLVTSPLQTIFDCARTLPIEYALIVADQLAHSFGITSKKAVAYARQQHRCWKSSTAIYVLQFLDARSENGGESFSRARMLQAGFARPLLQVEIPNPLRRLDYRHEKNFQRTRTIRPDFLWKIKAIRAHSDSHYNSQIIAELDGREKYLNPHMNKYSTPADVILREKDRETALALAGFTIIRFQFSEVEKNGGDSMIGKLKLGGVPHVGKWEMRRRQRFLISDITHKRHHQLD</sequence>
<accession>A0ABW2Y398</accession>
<reference evidence="2" key="1">
    <citation type="journal article" date="2019" name="Int. J. Syst. Evol. Microbiol.">
        <title>The Global Catalogue of Microorganisms (GCM) 10K type strain sequencing project: providing services to taxonomists for standard genome sequencing and annotation.</title>
        <authorList>
            <consortium name="The Broad Institute Genomics Platform"/>
            <consortium name="The Broad Institute Genome Sequencing Center for Infectious Disease"/>
            <person name="Wu L."/>
            <person name="Ma J."/>
        </authorList>
    </citation>
    <scope>NUCLEOTIDE SEQUENCE [LARGE SCALE GENOMIC DNA]</scope>
    <source>
        <strain evidence="2">CCM 8604</strain>
    </source>
</reference>
<dbReference type="RefSeq" id="WP_377938436.1">
    <property type="nucleotide sequence ID" value="NZ_JBHTHQ010000013.1"/>
</dbReference>
<proteinExistence type="predicted"/>
<organism evidence="1 2">
    <name type="scientific">Alloscardovia venturai</name>
    <dbReference type="NCBI Taxonomy" id="1769421"/>
    <lineage>
        <taxon>Bacteria</taxon>
        <taxon>Bacillati</taxon>
        <taxon>Actinomycetota</taxon>
        <taxon>Actinomycetes</taxon>
        <taxon>Bifidobacteriales</taxon>
        <taxon>Bifidobacteriaceae</taxon>
        <taxon>Alloscardovia</taxon>
    </lineage>
</organism>
<protein>
    <submittedName>
        <fullName evidence="1">Uncharacterized protein</fullName>
    </submittedName>
</protein>
<evidence type="ECO:0000313" key="1">
    <source>
        <dbReference type="EMBL" id="MFD0704723.1"/>
    </source>
</evidence>
<dbReference type="Proteomes" id="UP001597036">
    <property type="component" value="Unassembled WGS sequence"/>
</dbReference>
<gene>
    <name evidence="1" type="ORF">ACFQY8_03025</name>
</gene>
<keyword evidence="2" id="KW-1185">Reference proteome</keyword>
<dbReference type="EMBL" id="JBHTHQ010000013">
    <property type="protein sequence ID" value="MFD0704723.1"/>
    <property type="molecule type" value="Genomic_DNA"/>
</dbReference>
<comment type="caution">
    <text evidence="1">The sequence shown here is derived from an EMBL/GenBank/DDBJ whole genome shotgun (WGS) entry which is preliminary data.</text>
</comment>
<evidence type="ECO:0000313" key="2">
    <source>
        <dbReference type="Proteomes" id="UP001597036"/>
    </source>
</evidence>